<comment type="caution">
    <text evidence="1">The sequence shown here is derived from an EMBL/GenBank/DDBJ whole genome shotgun (WGS) entry which is preliminary data.</text>
</comment>
<evidence type="ECO:0000313" key="1">
    <source>
        <dbReference type="EMBL" id="GAM73018.1"/>
    </source>
</evidence>
<accession>A0A0B8QCU3</accession>
<reference evidence="1 2" key="1">
    <citation type="submission" date="2015-01" db="EMBL/GenBank/DDBJ databases">
        <title>Vibrio sp. C94 JCM 19241 whole genome shotgun sequence.</title>
        <authorList>
            <person name="Sawabe T."/>
            <person name="Meirelles P."/>
            <person name="Feng G."/>
            <person name="Sayaka M."/>
            <person name="Hattori M."/>
            <person name="Ohkuma M."/>
        </authorList>
    </citation>
    <scope>NUCLEOTIDE SEQUENCE [LARGE SCALE GENOMIC DNA]</scope>
    <source>
        <strain evidence="2">JCM 19241</strain>
    </source>
</reference>
<dbReference type="Proteomes" id="UP000031666">
    <property type="component" value="Unassembled WGS sequence"/>
</dbReference>
<evidence type="ECO:0000313" key="2">
    <source>
        <dbReference type="Proteomes" id="UP000031666"/>
    </source>
</evidence>
<dbReference type="EMBL" id="BBSC01000001">
    <property type="protein sequence ID" value="GAM73018.1"/>
    <property type="molecule type" value="Genomic_DNA"/>
</dbReference>
<organism evidence="1 2">
    <name type="scientific">Vibrio ishigakensis</name>
    <dbReference type="NCBI Taxonomy" id="1481914"/>
    <lineage>
        <taxon>Bacteria</taxon>
        <taxon>Pseudomonadati</taxon>
        <taxon>Pseudomonadota</taxon>
        <taxon>Gammaproteobacteria</taxon>
        <taxon>Vibrionales</taxon>
        <taxon>Vibrionaceae</taxon>
        <taxon>Vibrio</taxon>
    </lineage>
</organism>
<dbReference type="AlphaFoldDB" id="A0A0B8QCU3"/>
<proteinExistence type="predicted"/>
<name>A0A0B8QCU3_9VIBR</name>
<gene>
    <name evidence="1" type="ORF">JCM19241_2473</name>
</gene>
<protein>
    <submittedName>
        <fullName evidence="1">Uncharacterized protein</fullName>
    </submittedName>
</protein>
<dbReference type="STRING" id="1481914.JCM19241_2473"/>
<sequence>MELRPYSEEQREAFISLNTCPINRKNMNGPHTIESASKLFDKILAPSNTLLSRAIYQDEVYLDISLP</sequence>
<reference evidence="1 2" key="2">
    <citation type="submission" date="2015-01" db="EMBL/GenBank/DDBJ databases">
        <authorList>
            <consortium name="NBRP consortium"/>
            <person name="Sawabe T."/>
            <person name="Meirelles P."/>
            <person name="Feng G."/>
            <person name="Sayaka M."/>
            <person name="Hattori M."/>
            <person name="Ohkuma M."/>
        </authorList>
    </citation>
    <scope>NUCLEOTIDE SEQUENCE [LARGE SCALE GENOMIC DNA]</scope>
    <source>
        <strain evidence="2">JCM 19241</strain>
    </source>
</reference>